<keyword evidence="2" id="KW-1185">Reference proteome</keyword>
<dbReference type="Pfam" id="PF21013">
    <property type="entry name" value="LOC400499"/>
    <property type="match status" value="1"/>
</dbReference>
<dbReference type="InterPro" id="IPR048484">
    <property type="entry name" value="LOC400499-like"/>
</dbReference>
<proteinExistence type="predicted"/>
<gene>
    <name evidence="1" type="ORF">P7K49_029669</name>
</gene>
<organism evidence="1 2">
    <name type="scientific">Saguinus oedipus</name>
    <name type="common">Cotton-top tamarin</name>
    <name type="synonym">Oedipomidas oedipus</name>
    <dbReference type="NCBI Taxonomy" id="9490"/>
    <lineage>
        <taxon>Eukaryota</taxon>
        <taxon>Metazoa</taxon>
        <taxon>Chordata</taxon>
        <taxon>Craniata</taxon>
        <taxon>Vertebrata</taxon>
        <taxon>Euteleostomi</taxon>
        <taxon>Mammalia</taxon>
        <taxon>Eutheria</taxon>
        <taxon>Euarchontoglires</taxon>
        <taxon>Primates</taxon>
        <taxon>Haplorrhini</taxon>
        <taxon>Platyrrhini</taxon>
        <taxon>Cebidae</taxon>
        <taxon>Callitrichinae</taxon>
        <taxon>Saguinus</taxon>
    </lineage>
</organism>
<sequence>MKQPAHKCSTSQRLWIESGSDGAYRLELGHELHCTQIPAFSHKVGDQVQLWDEGVSGHLHLQLEMSYGKHWDEISNKRHIHVSQTFKNDSGPTLSNHFMEKAPEFEQLRMKSHEWPKAVAQHLTEKDWQECPQIVASLQDFYGMTHEATQRPRSQPWPCPHGKALHGILGYR</sequence>
<dbReference type="PANTHER" id="PTHR37860">
    <property type="entry name" value="AGAP008810-PA"/>
    <property type="match status" value="1"/>
</dbReference>
<comment type="caution">
    <text evidence="1">The sequence shown here is derived from an EMBL/GenBank/DDBJ whole genome shotgun (WGS) entry which is preliminary data.</text>
</comment>
<protein>
    <submittedName>
        <fullName evidence="1">Uncharacterized protein</fullName>
    </submittedName>
</protein>
<dbReference type="Proteomes" id="UP001266305">
    <property type="component" value="Unassembled WGS sequence"/>
</dbReference>
<evidence type="ECO:0000313" key="2">
    <source>
        <dbReference type="Proteomes" id="UP001266305"/>
    </source>
</evidence>
<evidence type="ECO:0000313" key="1">
    <source>
        <dbReference type="EMBL" id="KAK2093140.1"/>
    </source>
</evidence>
<dbReference type="EMBL" id="JASSZA010000015">
    <property type="protein sequence ID" value="KAK2093140.1"/>
    <property type="molecule type" value="Genomic_DNA"/>
</dbReference>
<reference evidence="1 2" key="1">
    <citation type="submission" date="2023-05" db="EMBL/GenBank/DDBJ databases">
        <title>B98-5 Cell Line De Novo Hybrid Assembly: An Optical Mapping Approach.</title>
        <authorList>
            <person name="Kananen K."/>
            <person name="Auerbach J.A."/>
            <person name="Kautto E."/>
            <person name="Blachly J.S."/>
        </authorList>
    </citation>
    <scope>NUCLEOTIDE SEQUENCE [LARGE SCALE GENOMIC DNA]</scope>
    <source>
        <strain evidence="1">B95-8</strain>
        <tissue evidence="1">Cell line</tissue>
    </source>
</reference>
<name>A0ABQ9U7U3_SAGOE</name>
<dbReference type="PANTHER" id="PTHR37860:SF2">
    <property type="entry name" value="VITELLOGENIN DOMAIN-CONTAINING PROTEIN"/>
    <property type="match status" value="1"/>
</dbReference>
<accession>A0ABQ9U7U3</accession>